<keyword evidence="4" id="KW-1185">Reference proteome</keyword>
<dbReference type="EMBL" id="CP007035">
    <property type="protein sequence ID" value="AHF14042.1"/>
    <property type="molecule type" value="Genomic_DNA"/>
</dbReference>
<dbReference type="AlphaFoldDB" id="W0ETE6"/>
<evidence type="ECO:0000259" key="2">
    <source>
        <dbReference type="Pfam" id="PF01370"/>
    </source>
</evidence>
<dbReference type="Proteomes" id="UP000003586">
    <property type="component" value="Chromosome"/>
</dbReference>
<comment type="similarity">
    <text evidence="1">Belongs to the NAD(P)-dependent epimerase/dehydratase family.</text>
</comment>
<dbReference type="RefSeq" id="WP_008582341.1">
    <property type="nucleotide sequence ID" value="NZ_CP007035.1"/>
</dbReference>
<evidence type="ECO:0000256" key="1">
    <source>
        <dbReference type="ARBA" id="ARBA00007637"/>
    </source>
</evidence>
<dbReference type="Gene3D" id="3.40.50.720">
    <property type="entry name" value="NAD(P)-binding Rossmann-like Domain"/>
    <property type="match status" value="1"/>
</dbReference>
<evidence type="ECO:0000313" key="3">
    <source>
        <dbReference type="EMBL" id="AHF14042.1"/>
    </source>
</evidence>
<dbReference type="HOGENOM" id="CLU_007383_19_1_10"/>
<dbReference type="FunFam" id="3.40.50.720:FF:000077">
    <property type="entry name" value="L-threonine 3-dehydrogenase, mitochondrial"/>
    <property type="match status" value="1"/>
</dbReference>
<dbReference type="PANTHER" id="PTHR42687:SF1">
    <property type="entry name" value="L-THREONINE 3-DEHYDROGENASE, MITOCHONDRIAL"/>
    <property type="match status" value="1"/>
</dbReference>
<dbReference type="OrthoDB" id="9779902at2"/>
<protein>
    <submittedName>
        <fullName evidence="3">NAD-dependent epimerase</fullName>
    </submittedName>
</protein>
<dbReference type="PANTHER" id="PTHR42687">
    <property type="entry name" value="L-THREONINE 3-DEHYDROGENASE"/>
    <property type="match status" value="1"/>
</dbReference>
<dbReference type="Pfam" id="PF01370">
    <property type="entry name" value="Epimerase"/>
    <property type="match status" value="1"/>
</dbReference>
<accession>W0ETE6</accession>
<evidence type="ECO:0000313" key="4">
    <source>
        <dbReference type="Proteomes" id="UP000003586"/>
    </source>
</evidence>
<dbReference type="KEGG" id="nso:NIASO_00205"/>
<dbReference type="STRING" id="929713.NIASO_00205"/>
<reference evidence="3 4" key="1">
    <citation type="submission" date="2013-12" db="EMBL/GenBank/DDBJ databases">
        <authorList>
            <consortium name="DOE Joint Genome Institute"/>
            <person name="Eisen J."/>
            <person name="Huntemann M."/>
            <person name="Han J."/>
            <person name="Chen A."/>
            <person name="Kyrpides N."/>
            <person name="Mavromatis K."/>
            <person name="Markowitz V."/>
            <person name="Palaniappan K."/>
            <person name="Ivanova N."/>
            <person name="Schaumberg A."/>
            <person name="Pati A."/>
            <person name="Liolios K."/>
            <person name="Nordberg H.P."/>
            <person name="Cantor M.N."/>
            <person name="Hua S.X."/>
            <person name="Woyke T."/>
        </authorList>
    </citation>
    <scope>NUCLEOTIDE SEQUENCE [LARGE SCALE GENOMIC DNA]</scope>
    <source>
        <strain evidence="4">DSM 19437</strain>
    </source>
</reference>
<dbReference type="InterPro" id="IPR001509">
    <property type="entry name" value="Epimerase_deHydtase"/>
</dbReference>
<dbReference type="GO" id="GO:0006567">
    <property type="term" value="P:L-threonine catabolic process"/>
    <property type="evidence" value="ECO:0007669"/>
    <property type="project" value="TreeGrafter"/>
</dbReference>
<gene>
    <name evidence="3" type="ORF">NIASO_00205</name>
</gene>
<dbReference type="SUPFAM" id="SSF51735">
    <property type="entry name" value="NAD(P)-binding Rossmann-fold domains"/>
    <property type="match status" value="1"/>
</dbReference>
<dbReference type="GO" id="GO:0008743">
    <property type="term" value="F:L-threonine 3-dehydrogenase activity"/>
    <property type="evidence" value="ECO:0007669"/>
    <property type="project" value="TreeGrafter"/>
</dbReference>
<dbReference type="eggNOG" id="COG0451">
    <property type="taxonomic scope" value="Bacteria"/>
</dbReference>
<feature type="domain" description="NAD-dependent epimerase/dehydratase" evidence="2">
    <location>
        <begin position="6"/>
        <end position="243"/>
    </location>
</feature>
<dbReference type="InterPro" id="IPR036291">
    <property type="entry name" value="NAD(P)-bd_dom_sf"/>
</dbReference>
<sequence length="317" mass="35887">MTKDKILVIGASGQIGVELTMALREIYGNNNVVASDLREENPLLKGSGPYVSIDVMNKEMLHVQVIRQNITQIYLLAAILSATGEKNPGLAWHLNMQGLLNVLDIAREENIQKVYWPSSIAVFGPTSPRQNCPQQTIIEPTTVYGISKYAGEFWCNYYNMKYGVDVRSIRYPGLISYKSAPGGGTTDYAVEIFHDALEDKKYESFLNEDTYLPMMYMPDAIRATIELMEAPKDRISVRTSYNVAGISFSPKEIAAEIKKHIPDFEITYKPDYRQQIANSWPQSIDDTVARNDWGWKHEYDLAAITDDMLKNLPELIK</sequence>
<name>W0ETE6_9BACT</name>
<dbReference type="InterPro" id="IPR051225">
    <property type="entry name" value="NAD(P)_epim/dehydratase"/>
</dbReference>
<proteinExistence type="inferred from homology"/>
<organism evidence="3 4">
    <name type="scientific">Niabella soli DSM 19437</name>
    <dbReference type="NCBI Taxonomy" id="929713"/>
    <lineage>
        <taxon>Bacteria</taxon>
        <taxon>Pseudomonadati</taxon>
        <taxon>Bacteroidota</taxon>
        <taxon>Chitinophagia</taxon>
        <taxon>Chitinophagales</taxon>
        <taxon>Chitinophagaceae</taxon>
        <taxon>Niabella</taxon>
    </lineage>
</organism>